<dbReference type="InterPro" id="IPR050926">
    <property type="entry name" value="Aconitase/IPM_isomerase"/>
</dbReference>
<dbReference type="InterPro" id="IPR001030">
    <property type="entry name" value="Acoase/IPM_deHydtase_lsu_aba"/>
</dbReference>
<evidence type="ECO:0000256" key="4">
    <source>
        <dbReference type="ARBA" id="ARBA00022946"/>
    </source>
</evidence>
<dbReference type="Gene3D" id="3.20.19.10">
    <property type="entry name" value="Aconitase, domain 4"/>
    <property type="match status" value="1"/>
</dbReference>
<dbReference type="FunFam" id="3.20.19.10:FF:000002">
    <property type="entry name" value="Aconitate hydratase, mitochondrial"/>
    <property type="match status" value="1"/>
</dbReference>
<dbReference type="Proteomes" id="UP000053789">
    <property type="component" value="Unassembled WGS sequence"/>
</dbReference>
<feature type="domain" description="Aconitase A/isopropylmalate dehydratase small subunit swivel" evidence="11">
    <location>
        <begin position="607"/>
        <end position="734"/>
    </location>
</feature>
<keyword evidence="5 9" id="KW-0408">Iron</keyword>
<dbReference type="HOGENOM" id="CLU_006714_2_2_1"/>
<dbReference type="GO" id="GO:0046872">
    <property type="term" value="F:metal ion binding"/>
    <property type="evidence" value="ECO:0007669"/>
    <property type="project" value="UniProtKB-UniRule"/>
</dbReference>
<protein>
    <recommendedName>
        <fullName evidence="9">Aconitate hydratase, mitochondrial</fullName>
        <shortName evidence="9">Aconitase</shortName>
        <ecNumber evidence="9">4.2.1.-</ecNumber>
    </recommendedName>
</protein>
<dbReference type="Gene3D" id="3.40.1060.10">
    <property type="entry name" value="Aconitase, Domain 2"/>
    <property type="match status" value="1"/>
</dbReference>
<dbReference type="GeneID" id="27696571"/>
<evidence type="ECO:0000256" key="9">
    <source>
        <dbReference type="RuleBase" id="RU362107"/>
    </source>
</evidence>
<proteinExistence type="inferred from homology"/>
<dbReference type="EC" id="4.2.1.-" evidence="9"/>
<evidence type="ECO:0000256" key="3">
    <source>
        <dbReference type="ARBA" id="ARBA00022723"/>
    </source>
</evidence>
<dbReference type="PRINTS" id="PR00415">
    <property type="entry name" value="ACONITASE"/>
</dbReference>
<evidence type="ECO:0000259" key="11">
    <source>
        <dbReference type="Pfam" id="PF00694"/>
    </source>
</evidence>
<evidence type="ECO:0000313" key="12">
    <source>
        <dbReference type="EMBL" id="KIW95062.1"/>
    </source>
</evidence>
<dbReference type="GO" id="GO:0003994">
    <property type="term" value="F:aconitate hydratase activity"/>
    <property type="evidence" value="ECO:0007669"/>
    <property type="project" value="InterPro"/>
</dbReference>
<evidence type="ECO:0000313" key="13">
    <source>
        <dbReference type="Proteomes" id="UP000053789"/>
    </source>
</evidence>
<dbReference type="InterPro" id="IPR015928">
    <property type="entry name" value="Aconitase/3IPM_dehydase_swvl"/>
</dbReference>
<dbReference type="InterPro" id="IPR000573">
    <property type="entry name" value="AconitaseA/IPMdHydase_ssu_swvl"/>
</dbReference>
<dbReference type="SUPFAM" id="SSF53732">
    <property type="entry name" value="Aconitase iron-sulfur domain"/>
    <property type="match status" value="1"/>
</dbReference>
<dbReference type="GO" id="GO:0005739">
    <property type="term" value="C:mitochondrion"/>
    <property type="evidence" value="ECO:0007669"/>
    <property type="project" value="UniProtKB-SubCell"/>
</dbReference>
<dbReference type="Pfam" id="PF00330">
    <property type="entry name" value="Aconitase"/>
    <property type="match status" value="1"/>
</dbReference>
<dbReference type="NCBIfam" id="TIGR01340">
    <property type="entry name" value="aconitase_mito"/>
    <property type="match status" value="1"/>
</dbReference>
<dbReference type="InterPro" id="IPR006248">
    <property type="entry name" value="Aconitase_mito-like"/>
</dbReference>
<accession>A0A0D2G911</accession>
<dbReference type="FunFam" id="3.30.499.10:FF:000003">
    <property type="entry name" value="Aconitate hydratase, mitochondrial"/>
    <property type="match status" value="1"/>
</dbReference>
<keyword evidence="3 9" id="KW-0479">Metal-binding</keyword>
<name>A0A0D2G911_CLAB1</name>
<dbReference type="Pfam" id="PF00694">
    <property type="entry name" value="Aconitase_C"/>
    <property type="match status" value="1"/>
</dbReference>
<reference evidence="12" key="1">
    <citation type="submission" date="2015-01" db="EMBL/GenBank/DDBJ databases">
        <title>The Genome Sequence of Cladophialophora bantiana CBS 173.52.</title>
        <authorList>
            <consortium name="The Broad Institute Genomics Platform"/>
            <person name="Cuomo C."/>
            <person name="de Hoog S."/>
            <person name="Gorbushina A."/>
            <person name="Stielow B."/>
            <person name="Teixiera M."/>
            <person name="Abouelleil A."/>
            <person name="Chapman S.B."/>
            <person name="Priest M."/>
            <person name="Young S.K."/>
            <person name="Wortman J."/>
            <person name="Nusbaum C."/>
            <person name="Birren B."/>
        </authorList>
    </citation>
    <scope>NUCLEOTIDE SEQUENCE [LARGE SCALE GENOMIC DNA]</scope>
    <source>
        <strain evidence="12">CBS 173.52</strain>
    </source>
</reference>
<comment type="similarity">
    <text evidence="2 9">Belongs to the aconitase/IPM isomerase family.</text>
</comment>
<dbReference type="FunFam" id="3.40.1060.10:FF:000001">
    <property type="entry name" value="Aconitate hydratase, mitochondrial"/>
    <property type="match status" value="1"/>
</dbReference>
<sequence length="808" mass="87108">MPVILQRVPSTRVRCHLDLSSYSSARRWYHRGYATLQHSQLPSRRRAAVPPYQKILKTFEDVRDILGRQKLTLAEKILYSHLDNPPESLLTGTDNGKNIRGNANLKLKPDRVAMQDASAQMAILQFMTCNLPSTAVPASIHCDHMIVGEKGADVDLPNSMAGNKEVFDFLESAAKRYGIEFWPPGAGIIHQSVLENYAAPGLMMLGTDSHTPNAGGLGAIAIGVGGADAVDALVDAPWELKAPRILGVRLEGKLNGWTSPKDVILYLAGKLTVRGGTGSIIEYYGPGVDTLSCTGMATICNMGAEVGATTSIFPFTESHIPYLQATGRDAIVDAVKGIAYGSEKHNFLRADQGAEYDREIAINLSTLEPHINGPFTPDLSTPLSKFKDAVKINKWPDSFSAGLIGSCTNSSYEDMTRAQDLVKQAQAAGLKPKSDFFITPGSEQVRATLEESKTLETFADAGGIVLANACGPCIGQWKRTDGVKKGEDNAIICSYNRNFPGRNDGNPRTMSFLASPEIVTAISYSGSTSFNPIVDEIPLPSGEKFKFEPPKGAQLPGSGFAMGNPAFYPSAAEPDQSVAVVVDPESDRLAILEPFEPFPEGELKGLKVLYKVKGQCTTDTISAAGPWLKYKGHLPNIAENTLIGAVNAATGETNVAYDSDGSTSSIPELAKKWKANGQHWLVVAEDNYGEGSAREHAALQPRYLGGQIILAKSFARIHETNLKKQGVVPLTFANKEDYGRIDACDLVDTEGLWDVLKNGGQGEINLRVTKKDGESFTIPVNHTLSKDQCGFILAGSALNLLAKRQKLD</sequence>
<evidence type="ECO:0000256" key="7">
    <source>
        <dbReference type="ARBA" id="ARBA00023128"/>
    </source>
</evidence>
<dbReference type="OrthoDB" id="2224430at2759"/>
<dbReference type="InterPro" id="IPR015932">
    <property type="entry name" value="Aconitase_dom2"/>
</dbReference>
<gene>
    <name evidence="12" type="ORF">Z519_03643</name>
</gene>
<keyword evidence="6 9" id="KW-0411">Iron-sulfur</keyword>
<dbReference type="VEuPathDB" id="FungiDB:Z519_03643"/>
<keyword evidence="7 9" id="KW-0496">Mitochondrion</keyword>
<evidence type="ECO:0000256" key="1">
    <source>
        <dbReference type="ARBA" id="ARBA00004173"/>
    </source>
</evidence>
<evidence type="ECO:0000256" key="8">
    <source>
        <dbReference type="ARBA" id="ARBA00023239"/>
    </source>
</evidence>
<dbReference type="SUPFAM" id="SSF52016">
    <property type="entry name" value="LeuD/IlvD-like"/>
    <property type="match status" value="1"/>
</dbReference>
<dbReference type="FunFam" id="3.30.499.10:FF:000004">
    <property type="entry name" value="Aconitate hydratase, mitochondrial"/>
    <property type="match status" value="1"/>
</dbReference>
<dbReference type="InterPro" id="IPR036008">
    <property type="entry name" value="Aconitase_4Fe-4S_dom"/>
</dbReference>
<dbReference type="Gene3D" id="3.30.499.10">
    <property type="entry name" value="Aconitase, domain 3"/>
    <property type="match status" value="2"/>
</dbReference>
<feature type="domain" description="Aconitase/3-isopropylmalate dehydratase large subunit alpha/beta/alpha" evidence="10">
    <location>
        <begin position="100"/>
        <end position="526"/>
    </location>
</feature>
<comment type="subcellular location">
    <subcellularLocation>
        <location evidence="1 9">Mitochondrion</location>
    </subcellularLocation>
</comment>
<keyword evidence="8 9" id="KW-0456">Lyase</keyword>
<dbReference type="NCBIfam" id="NF005558">
    <property type="entry name" value="PRK07229.1"/>
    <property type="match status" value="1"/>
</dbReference>
<dbReference type="RefSeq" id="XP_016621731.1">
    <property type="nucleotide sequence ID" value="XM_016761393.1"/>
</dbReference>
<evidence type="ECO:0000259" key="10">
    <source>
        <dbReference type="Pfam" id="PF00330"/>
    </source>
</evidence>
<dbReference type="PANTHER" id="PTHR43160">
    <property type="entry name" value="ACONITATE HYDRATASE B"/>
    <property type="match status" value="1"/>
</dbReference>
<comment type="cofactor">
    <cofactor evidence="9">
        <name>[4Fe-4S] cluster</name>
        <dbReference type="ChEBI" id="CHEBI:49883"/>
    </cofactor>
    <text evidence="9">Binds 1 [4Fe-4S] cluster per subunit.</text>
</comment>
<dbReference type="EMBL" id="KN846984">
    <property type="protein sequence ID" value="KIW95062.1"/>
    <property type="molecule type" value="Genomic_DNA"/>
</dbReference>
<organism evidence="12 13">
    <name type="scientific">Cladophialophora bantiana (strain ATCC 10958 / CBS 173.52 / CDC B-1940 / NIH 8579)</name>
    <name type="common">Xylohypha bantiana</name>
    <dbReference type="NCBI Taxonomy" id="1442370"/>
    <lineage>
        <taxon>Eukaryota</taxon>
        <taxon>Fungi</taxon>
        <taxon>Dikarya</taxon>
        <taxon>Ascomycota</taxon>
        <taxon>Pezizomycotina</taxon>
        <taxon>Eurotiomycetes</taxon>
        <taxon>Chaetothyriomycetidae</taxon>
        <taxon>Chaetothyriales</taxon>
        <taxon>Herpotrichiellaceae</taxon>
        <taxon>Cladophialophora</taxon>
    </lineage>
</organism>
<dbReference type="GO" id="GO:0051539">
    <property type="term" value="F:4 iron, 4 sulfur cluster binding"/>
    <property type="evidence" value="ECO:0007669"/>
    <property type="project" value="UniProtKB-UniRule"/>
</dbReference>
<dbReference type="PROSITE" id="PS01244">
    <property type="entry name" value="ACONITASE_2"/>
    <property type="match status" value="1"/>
</dbReference>
<keyword evidence="4 9" id="KW-0809">Transit peptide</keyword>
<dbReference type="GO" id="GO:0005829">
    <property type="term" value="C:cytosol"/>
    <property type="evidence" value="ECO:0007669"/>
    <property type="project" value="TreeGrafter"/>
</dbReference>
<dbReference type="AlphaFoldDB" id="A0A0D2G911"/>
<dbReference type="GO" id="GO:0006099">
    <property type="term" value="P:tricarboxylic acid cycle"/>
    <property type="evidence" value="ECO:0007669"/>
    <property type="project" value="InterPro"/>
</dbReference>
<dbReference type="PANTHER" id="PTHR43160:SF2">
    <property type="entry name" value="HOMOCITRATE DEHYDRATASE, MITOCHONDRIAL"/>
    <property type="match status" value="1"/>
</dbReference>
<evidence type="ECO:0000256" key="2">
    <source>
        <dbReference type="ARBA" id="ARBA00007185"/>
    </source>
</evidence>
<dbReference type="InterPro" id="IPR015931">
    <property type="entry name" value="Acnase/IPM_dHydase_lsu_aba_1/3"/>
</dbReference>
<evidence type="ECO:0000256" key="6">
    <source>
        <dbReference type="ARBA" id="ARBA00023014"/>
    </source>
</evidence>
<evidence type="ECO:0000256" key="5">
    <source>
        <dbReference type="ARBA" id="ARBA00023004"/>
    </source>
</evidence>
<keyword evidence="13" id="KW-1185">Reference proteome</keyword>
<dbReference type="InterPro" id="IPR018136">
    <property type="entry name" value="Aconitase_4Fe-4S_BS"/>
</dbReference>